<evidence type="ECO:0000313" key="5">
    <source>
        <dbReference type="EnsemblPlants" id="PNT72185"/>
    </source>
</evidence>
<evidence type="ECO:0000256" key="1">
    <source>
        <dbReference type="PROSITE-ProRule" id="PRU00221"/>
    </source>
</evidence>
<organism evidence="4">
    <name type="scientific">Brachypodium distachyon</name>
    <name type="common">Purple false brome</name>
    <name type="synonym">Trachynia distachya</name>
    <dbReference type="NCBI Taxonomy" id="15368"/>
    <lineage>
        <taxon>Eukaryota</taxon>
        <taxon>Viridiplantae</taxon>
        <taxon>Streptophyta</taxon>
        <taxon>Embryophyta</taxon>
        <taxon>Tracheophyta</taxon>
        <taxon>Spermatophyta</taxon>
        <taxon>Magnoliopsida</taxon>
        <taxon>Liliopsida</taxon>
        <taxon>Poales</taxon>
        <taxon>Poaceae</taxon>
        <taxon>BOP clade</taxon>
        <taxon>Pooideae</taxon>
        <taxon>Stipodae</taxon>
        <taxon>Brachypodieae</taxon>
        <taxon>Brachypodium</taxon>
    </lineage>
</organism>
<dbReference type="SMART" id="SM00320">
    <property type="entry name" value="WD40"/>
    <property type="match status" value="12"/>
</dbReference>
<dbReference type="GO" id="GO:0043291">
    <property type="term" value="C:RAVE complex"/>
    <property type="evidence" value="ECO:0000318"/>
    <property type="project" value="GO_Central"/>
</dbReference>
<dbReference type="Gramene" id="PNT72185">
    <property type="protein sequence ID" value="PNT72185"/>
    <property type="gene ID" value="BRADI_2g40942v3"/>
</dbReference>
<feature type="region of interest" description="Disordered" evidence="2">
    <location>
        <begin position="1"/>
        <end position="41"/>
    </location>
</feature>
<dbReference type="Pfam" id="PF00400">
    <property type="entry name" value="WD40"/>
    <property type="match status" value="2"/>
</dbReference>
<proteinExistence type="predicted"/>
<dbReference type="OrthoDB" id="342131at2759"/>
<reference evidence="5" key="3">
    <citation type="submission" date="2018-08" db="UniProtKB">
        <authorList>
            <consortium name="EnsemblPlants"/>
        </authorList>
    </citation>
    <scope>IDENTIFICATION</scope>
    <source>
        <strain evidence="5">cv. Bd21</strain>
    </source>
</reference>
<dbReference type="InterPro" id="IPR015943">
    <property type="entry name" value="WD40/YVTN_repeat-like_dom_sf"/>
</dbReference>
<feature type="repeat" description="WD" evidence="1">
    <location>
        <begin position="757"/>
        <end position="772"/>
    </location>
</feature>
<dbReference type="PANTHER" id="PTHR13950">
    <property type="entry name" value="RABCONNECTIN-RELATED"/>
    <property type="match status" value="1"/>
</dbReference>
<dbReference type="Proteomes" id="UP000008810">
    <property type="component" value="Chromosome 2"/>
</dbReference>
<dbReference type="InterPro" id="IPR036322">
    <property type="entry name" value="WD40_repeat_dom_sf"/>
</dbReference>
<accession>A0A2K2DD19</accession>
<dbReference type="EnsemblPlants" id="PNT72185">
    <property type="protein sequence ID" value="PNT72185"/>
    <property type="gene ID" value="BRADI_2g40942v3"/>
</dbReference>
<reference evidence="4 5" key="1">
    <citation type="journal article" date="2010" name="Nature">
        <title>Genome sequencing and analysis of the model grass Brachypodium distachyon.</title>
        <authorList>
            <consortium name="International Brachypodium Initiative"/>
        </authorList>
    </citation>
    <scope>NUCLEOTIDE SEQUENCE [LARGE SCALE GENOMIC DNA]</scope>
    <source>
        <strain evidence="4 5">Bd21</strain>
    </source>
</reference>
<gene>
    <name evidence="5" type="primary">LOC100827475</name>
    <name evidence="4" type="ORF">BRADI_2g40942v3</name>
</gene>
<dbReference type="Pfam" id="PF12234">
    <property type="entry name" value="Rav1p_C"/>
    <property type="match status" value="1"/>
</dbReference>
<evidence type="ECO:0000313" key="6">
    <source>
        <dbReference type="Proteomes" id="UP000008810"/>
    </source>
</evidence>
<dbReference type="ExpressionAtlas" id="A0A2K2DD19">
    <property type="expression patterns" value="baseline"/>
</dbReference>
<feature type="domain" description="RAVE complex protein Rav1 C-terminal" evidence="3">
    <location>
        <begin position="787"/>
        <end position="1419"/>
    </location>
</feature>
<dbReference type="PROSITE" id="PS50082">
    <property type="entry name" value="WD_REPEATS_2"/>
    <property type="match status" value="2"/>
</dbReference>
<dbReference type="EMBL" id="CM000881">
    <property type="protein sequence ID" value="PNT72185.1"/>
    <property type="molecule type" value="Genomic_DNA"/>
</dbReference>
<evidence type="ECO:0000259" key="3">
    <source>
        <dbReference type="Pfam" id="PF12234"/>
    </source>
</evidence>
<dbReference type="PROSITE" id="PS50294">
    <property type="entry name" value="WD_REPEATS_REGION"/>
    <property type="match status" value="1"/>
</dbReference>
<sequence length="2491" mass="273849">MLLPSLETGAPRGLFRSPAGKKNPAAQPLRIQTPHHRHQRRRACSSRHRMGDALPQLPLALHPPHLIPPAPTPDHRALSFLPDLGGLPWVAYAAGSLLVVSHLPSPPRTSGSCTAEDESPFFRQVIDLHAPVAAVAWCGRGGGELAAAAGNTVSIFQPAPSSSAGSFSWLLRWAITETFAVTAVAWTGSGDGIVAVGGAVSMWARAESSWQLAWRSIPEVPQSLASATHFVDGPVVAASAAAPAAGNVPVLVFLNDAKLGLEKAELPHPLPVSMIQWRPRVLCVNDPSEVRREILMTCCLDGTARLWAEDEVIRSNKQRASHRSFSVVAVIELNNVLNGVLGVDITMRWVVETGSLILRDEEGKFKLFSGDSEQNQVGKCEWLVSVGPGHSSNFWAVHCLDDVCPPRYPRITLWKQSKPKAWEEHAVNLGPRKPILSSIFVDAIISRRICSGPPTTCSLLHLLPDNSFIWSCLSFGLSSVSGSYTSSDSSKSISCCSTKTINQDGHKGTIIQVSVHPYSCEIELAVSMDSSRMLFLWSLSTLSTLMPTLHAPTYPLWKLLHKFDLCDISEDVQYSCLSWAPSVFRDNRFLVLGGENGADCFVFRIPKEGVVSHHKMFTIPFLVGSNVEGPPDSIHTIPLASNCNDPFFNNSFLLVCIWRKGFQAFSWKVVLHSKNHHPEGGCLCGFSASSLSTADQKRHVTYIRSEMFSAVIYEGSSVFPAGLDGEYPTCISVMSLNNTVLPLKQQDPSGSSPGYHIATGSSDGTVKLWKFSGADNPLQTGTESIIWELVGMFGAHHGPISAISLSRCGRIATVGRDVQKNSTSIHIWEAVKLMRDGCFLLEDALMIQSPVVGLNWLSLGDGRILLAVYFLHELHIYSHKHPSFQNVLHSANLKDKHLWSCITVAHSHHGVAGFHWGPRATIVLVHKNHLSLFSSWLVRGGNEHITQKGVCSATNVHKELPCTVHFNETIFDTFGLSENYSNIDTIENNSTLLLDQHNNHCSNRLWSLLDISARLSGPLLSYHPRALIQSLYSGEWKRAYDILQHLVQSMKASKMLNTMVECTSCSKSCHDIPEFPLSQYFTDTPSSDISNKGLPWGDNKISTTFNLMSPSISFSYMESDLGVTTSSASHMPEINQLLDKDFGIFAISDSEKIQILAVSDLLGEITDQKRASPYKSLDEAGRRFWIAVQFQRLYLLRRSGDSSSAEGCHVDSVSISWAFQSDCQDDLLNYVLPAESTWSEMRNLGIGLWYTNVSQLRTRMEKLARLQYLKSKDPKDCALLYIALNRIKVLVGLFKVSRNEKDKRLYEFLCRNFEEEKNKAAALKNAYVLLGRHQWELAIAFFLLGGDTSSAINVCAKNLQDEQLAIVICRLVEGSGGPLERNLISNVLLPGAAEKGDHWLSSLLEWMLGNYSQSVKKLFGFHPKILFDESNTLGGQNVFADPELGQYCAILATKNTFRNCVGEAPSAKLSKLSFAIAACALNKCGLPLEALEYLSSKSSIDDKESTGSPYCEDDKILDGILNPFNASSNWLSASVISDLESNLKVTMASKYLSRMLRNHSLCSKCSLPLTKDKFLKEPNSHAIEELTRDVTAAISIFGKRFSLQFSDIAEKILTFSCNDGLLFLAYVLLVGSRSPYGGTDSHGLEGCNLRPIDYLFLVSCKESFNFLTRYVVSCCFMCSVLNVEFTNITTCTPTENKKYIIATLSHFLSTSRLLLKHDYSRTSALENTSISTVMDLLEYSIEFSFSWLCRDIKALIIMINPVLGASVNEESFQALLDRLMQAAHWKSHGISINTERIMPNGSLDKRQQESEDSSLSIYEKWHLIDSSLWIALSSFMKHHLTEFIGKESLKLEASTTSVAANFVIDSLNFVSSSLVKLHASFFRQKSAKNLHPSVLFWLEYMSCQPRSNRTSCEYIVQHANTENMDVLFNVLWDISANPVDICTAFVTEEVNSFPLNSRKPSRSWRDMVRSTKAECGNNFSERNGGETKCSVSSKNNDKEQGFIDKVSPDVETSVEPKRKYLIEQNDFQSPRELLRRNGELLEAICLNSINEQHAAIATNRKGLVFFNWYDKQQGKKPAEYIWSGSDWPSDGWACSESTPTTTPTSAFISPSVGLSRRRGSHLGSDGATIGLGSLAKPGRDLTGGGAFGIPGYAGIGASGFGWGEPDEFEDFIDPPATLENIHSRALSRHPSLPLLLVGSSNTHVYLWEFGKDSARATYGVLPAANVPPPYALASISAVQFDHYGQRFATAALDGTISTWQVEVGGRSNVHPTESSLCFNSHASDVAYVDASGSVLAAAGCNSNGANAVIWDMLAPPATCQNSIVCHEGGARSLSVFDNDLGCGSISPLIVTGGKSGDVALHDFRFISTGKSKHHRTSVGGSYSGMIWHIPKAHLGTVTSVSTIPNTTLFLTGSKDGDVKLWDAKNSQLVFHWQKMHERHTFFQPTSRGFGGVVRAAVTDIHVLSNGFVSCGGDGSVKLVQVKNDFAAIHQH</sequence>
<dbReference type="GO" id="GO:0007035">
    <property type="term" value="P:vacuolar acidification"/>
    <property type="evidence" value="ECO:0000318"/>
    <property type="project" value="GO_Central"/>
</dbReference>
<feature type="repeat" description="WD" evidence="1">
    <location>
        <begin position="2390"/>
        <end position="2431"/>
    </location>
</feature>
<dbReference type="PANTHER" id="PTHR13950:SF9">
    <property type="entry name" value="RABCONNECTIN-3A"/>
    <property type="match status" value="1"/>
</dbReference>
<reference evidence="4" key="2">
    <citation type="submission" date="2017-06" db="EMBL/GenBank/DDBJ databases">
        <title>WGS assembly of Brachypodium distachyon.</title>
        <authorList>
            <consortium name="The International Brachypodium Initiative"/>
            <person name="Lucas S."/>
            <person name="Harmon-Smith M."/>
            <person name="Lail K."/>
            <person name="Tice H."/>
            <person name="Grimwood J."/>
            <person name="Bruce D."/>
            <person name="Barry K."/>
            <person name="Shu S."/>
            <person name="Lindquist E."/>
            <person name="Wang M."/>
            <person name="Pitluck S."/>
            <person name="Vogel J.P."/>
            <person name="Garvin D.F."/>
            <person name="Mockler T.C."/>
            <person name="Schmutz J."/>
            <person name="Rokhsar D."/>
            <person name="Bevan M.W."/>
        </authorList>
    </citation>
    <scope>NUCLEOTIDE SEQUENCE</scope>
    <source>
        <strain evidence="4">Bd21</strain>
    </source>
</reference>
<dbReference type="InterPro" id="IPR022033">
    <property type="entry name" value="Rav1p_C"/>
</dbReference>
<keyword evidence="1" id="KW-0853">WD repeat</keyword>
<dbReference type="STRING" id="15368.A0A2K2DD19"/>
<dbReference type="Gene3D" id="2.130.10.10">
    <property type="entry name" value="YVTN repeat-like/Quinoprotein amine dehydrogenase"/>
    <property type="match status" value="3"/>
</dbReference>
<protein>
    <recommendedName>
        <fullName evidence="3">RAVE complex protein Rav1 C-terminal domain-containing protein</fullName>
    </recommendedName>
</protein>
<dbReference type="InterPro" id="IPR001680">
    <property type="entry name" value="WD40_rpt"/>
</dbReference>
<dbReference type="InterPro" id="IPR052208">
    <property type="entry name" value="DmX-like/RAVE_component"/>
</dbReference>
<keyword evidence="6" id="KW-1185">Reference proteome</keyword>
<name>A0A2K2DD19_BRADI</name>
<evidence type="ECO:0000313" key="4">
    <source>
        <dbReference type="EMBL" id="PNT72185.1"/>
    </source>
</evidence>
<dbReference type="SUPFAM" id="SSF50978">
    <property type="entry name" value="WD40 repeat-like"/>
    <property type="match status" value="2"/>
</dbReference>
<evidence type="ECO:0000256" key="2">
    <source>
        <dbReference type="SAM" id="MobiDB-lite"/>
    </source>
</evidence>